<dbReference type="EMBL" id="FO082049">
    <property type="protein sequence ID" value="CCE83834.1"/>
    <property type="molecule type" value="Genomic_DNA"/>
</dbReference>
<keyword evidence="2" id="KW-0812">Transmembrane</keyword>
<evidence type="ECO:0000256" key="1">
    <source>
        <dbReference type="SAM" id="MobiDB-lite"/>
    </source>
</evidence>
<dbReference type="eggNOG" id="ENOG502SE2S">
    <property type="taxonomic scope" value="Eukaryota"/>
</dbReference>
<name>G8Y8S0_PICSO</name>
<dbReference type="Gene3D" id="2.120.10.80">
    <property type="entry name" value="Kelch-type beta propeller"/>
    <property type="match status" value="1"/>
</dbReference>
<reference evidence="3" key="1">
    <citation type="submission" date="2011-10" db="EMBL/GenBank/DDBJ databases">
        <authorList>
            <person name="Genoscope - CEA"/>
        </authorList>
    </citation>
    <scope>NUCLEOTIDE SEQUENCE</scope>
</reference>
<dbReference type="STRING" id="559304.G8Y8S0"/>
<sequence length="675" mass="75141">MLLRIDRLILVALLVLSVECIGWNSVYLLSQGHIYVQLKNNELVRLNISITGLDDKNTKFGTEDLNLKTGQSITSLASPPANSTIFSANEELYGAYGKKADDDTKDVCGNGILKLTKYNPDKNEWNDVEGLKFDGVNDGSYYQFATYLGSPRSKEVYIYGGQCKENDDITKRLISVDLDKMTVSNITTSTKPQPFYGATNLLAPDMETQLIIGGQSNHGWINMYQVATWNIDSGWSFQVISHNDNEDKVNSRRFASSLPIFSKLSNSSQEYIRKNYEVEEVLLIGGELLKTDSTPEVAKLSVKPNDYSWTAVKEPGFNASNILGAATIFDTLVVINETSSTHKSKRDGSAGKYSLELYDTTNFKTITELKQSSANKNSNTQSSSSSGVQTKAIVGTLVPVCALVMAASAAIFFVKRRKHNKEVDEKNNTDYNFSVPYYDFNGDSVREPRVYNKPELADSNSTIDMASIDSWVRKRDEFEKQRKPYISSPMNSAETLSEPNSHYSPADTMPNAINTSPQSPSYAQNLGLINRSVSKFRKSIPVRSSPVMNKPHFQYFSSPSKPPRVTHIRNKLSDNDLEELGSPEINSPPRQPPRHASKPSQDSESDRSLYDKLDAQVLVSSKRRSVLRVMNPDFDDSKSEKEKDIPGSPTDSSQHSTTVRQRIPSGDSTRGTDKT</sequence>
<feature type="compositionally biased region" description="Basic and acidic residues" evidence="1">
    <location>
        <begin position="604"/>
        <end position="614"/>
    </location>
</feature>
<evidence type="ECO:0000313" key="5">
    <source>
        <dbReference type="Proteomes" id="UP000005222"/>
    </source>
</evidence>
<keyword evidence="2" id="KW-1133">Transmembrane helix</keyword>
<keyword evidence="5" id="KW-1185">Reference proteome</keyword>
<gene>
    <name evidence="3" type="primary">Piso0_004424</name>
    <name evidence="3" type="ORF">GNLVRS01_PISO0K16576g</name>
    <name evidence="4" type="ORF">GNLVRS01_PISO0L16577g</name>
</gene>
<dbReference type="InParanoid" id="G8Y8S0"/>
<feature type="region of interest" description="Disordered" evidence="1">
    <location>
        <begin position="489"/>
        <end position="523"/>
    </location>
</feature>
<dbReference type="HOGENOM" id="CLU_401708_0_0_1"/>
<accession>G8Y8S0</accession>
<feature type="region of interest" description="Disordered" evidence="1">
    <location>
        <begin position="543"/>
        <end position="675"/>
    </location>
</feature>
<feature type="transmembrane region" description="Helical" evidence="2">
    <location>
        <begin position="392"/>
        <end position="414"/>
    </location>
</feature>
<dbReference type="EMBL" id="FO082048">
    <property type="protein sequence ID" value="CCE84865.1"/>
    <property type="molecule type" value="Genomic_DNA"/>
</dbReference>
<dbReference type="InterPro" id="IPR011043">
    <property type="entry name" value="Gal_Oxase/kelch_b-propeller"/>
</dbReference>
<dbReference type="AlphaFoldDB" id="G8Y8S0"/>
<proteinExistence type="predicted"/>
<feature type="compositionally biased region" description="Polar residues" evidence="1">
    <location>
        <begin position="489"/>
        <end position="503"/>
    </location>
</feature>
<dbReference type="InterPro" id="IPR015915">
    <property type="entry name" value="Kelch-typ_b-propeller"/>
</dbReference>
<protein>
    <submittedName>
        <fullName evidence="3">Piso0_004424 protein</fullName>
    </submittedName>
</protein>
<dbReference type="OrthoDB" id="3980762at2759"/>
<dbReference type="SUPFAM" id="SSF50965">
    <property type="entry name" value="Galactose oxidase, central domain"/>
    <property type="match status" value="1"/>
</dbReference>
<evidence type="ECO:0000313" key="3">
    <source>
        <dbReference type="EMBL" id="CCE83834.1"/>
    </source>
</evidence>
<dbReference type="Proteomes" id="UP000005222">
    <property type="component" value="Chromosome K"/>
</dbReference>
<evidence type="ECO:0000256" key="2">
    <source>
        <dbReference type="SAM" id="Phobius"/>
    </source>
</evidence>
<feature type="compositionally biased region" description="Polar residues" evidence="1">
    <location>
        <begin position="511"/>
        <end position="523"/>
    </location>
</feature>
<feature type="compositionally biased region" description="Basic and acidic residues" evidence="1">
    <location>
        <begin position="635"/>
        <end position="645"/>
    </location>
</feature>
<keyword evidence="2" id="KW-0472">Membrane</keyword>
<organism evidence="3 5">
    <name type="scientific">Pichia sorbitophila (strain ATCC MYA-4447 / BCRC 22081 / CBS 7064 / NBRC 10061 / NRRL Y-12695)</name>
    <name type="common">Hybrid yeast</name>
    <dbReference type="NCBI Taxonomy" id="559304"/>
    <lineage>
        <taxon>Eukaryota</taxon>
        <taxon>Fungi</taxon>
        <taxon>Dikarya</taxon>
        <taxon>Ascomycota</taxon>
        <taxon>Saccharomycotina</taxon>
        <taxon>Pichiomycetes</taxon>
        <taxon>Debaryomycetaceae</taxon>
        <taxon>Millerozyma</taxon>
    </lineage>
</organism>
<feature type="compositionally biased region" description="Polar residues" evidence="1">
    <location>
        <begin position="649"/>
        <end position="660"/>
    </location>
</feature>
<reference evidence="5" key="2">
    <citation type="journal article" date="2012" name="G3 (Bethesda)">
        <title>Pichia sorbitophila, an interspecies yeast hybrid reveals early steps of genome resolution following polyploidization.</title>
        <authorList>
            <person name="Leh Louis V."/>
            <person name="Despons L."/>
            <person name="Friedrich A."/>
            <person name="Martin T."/>
            <person name="Durrens P."/>
            <person name="Casaregola S."/>
            <person name="Neuveglise C."/>
            <person name="Fairhead C."/>
            <person name="Marck C."/>
            <person name="Cruz J.A."/>
            <person name="Straub M.L."/>
            <person name="Kugler V."/>
            <person name="Sacerdot C."/>
            <person name="Uzunov Z."/>
            <person name="Thierry A."/>
            <person name="Weiss S."/>
            <person name="Bleykasten C."/>
            <person name="De Montigny J."/>
            <person name="Jacques N."/>
            <person name="Jung P."/>
            <person name="Lemaire M."/>
            <person name="Mallet S."/>
            <person name="Morel G."/>
            <person name="Richard G.F."/>
            <person name="Sarkar A."/>
            <person name="Savel G."/>
            <person name="Schacherer J."/>
            <person name="Seret M.L."/>
            <person name="Talla E."/>
            <person name="Samson G."/>
            <person name="Jubin C."/>
            <person name="Poulain J."/>
            <person name="Vacherie B."/>
            <person name="Barbe V."/>
            <person name="Pelletier E."/>
            <person name="Sherman D.J."/>
            <person name="Westhof E."/>
            <person name="Weissenbach J."/>
            <person name="Baret P.V."/>
            <person name="Wincker P."/>
            <person name="Gaillardin C."/>
            <person name="Dujon B."/>
            <person name="Souciet J.L."/>
        </authorList>
    </citation>
    <scope>NUCLEOTIDE SEQUENCE [LARGE SCALE GENOMIC DNA]</scope>
    <source>
        <strain evidence="5">ATCC MYA-4447 / BCRC 22081 / CBS 7064 / NBRC 10061 / NRRL Y-12695</strain>
    </source>
</reference>
<dbReference type="Proteomes" id="UP000005222">
    <property type="component" value="Chromosome L"/>
</dbReference>
<evidence type="ECO:0000313" key="4">
    <source>
        <dbReference type="EMBL" id="CCE84865.1"/>
    </source>
</evidence>